<gene>
    <name evidence="3" type="ORF">IBL28_04850</name>
</gene>
<dbReference type="PROSITE" id="PS51352">
    <property type="entry name" value="THIOREDOXIN_2"/>
    <property type="match status" value="1"/>
</dbReference>
<dbReference type="RefSeq" id="WP_187964438.1">
    <property type="nucleotide sequence ID" value="NZ_JACVDC010000008.1"/>
</dbReference>
<evidence type="ECO:0000313" key="4">
    <source>
        <dbReference type="Proteomes" id="UP000653730"/>
    </source>
</evidence>
<reference evidence="3 4" key="1">
    <citation type="submission" date="2020-09" db="EMBL/GenBank/DDBJ databases">
        <title>Sinomicrobium weinanense sp. nov., a halophilic bacteria isolated from saline-alkali soil.</title>
        <authorList>
            <person name="Wu P."/>
            <person name="Ren H."/>
            <person name="Mei Y."/>
            <person name="Liang Y."/>
            <person name="Chen Z."/>
        </authorList>
    </citation>
    <scope>NUCLEOTIDE SEQUENCE [LARGE SCALE GENOMIC DNA]</scope>
    <source>
        <strain evidence="3 4">FJxs</strain>
    </source>
</reference>
<dbReference type="PANTHER" id="PTHR42852:SF13">
    <property type="entry name" value="PROTEIN DIPZ"/>
    <property type="match status" value="1"/>
</dbReference>
<dbReference type="Gene3D" id="3.40.30.10">
    <property type="entry name" value="Glutaredoxin"/>
    <property type="match status" value="1"/>
</dbReference>
<evidence type="ECO:0000256" key="1">
    <source>
        <dbReference type="ARBA" id="ARBA00023284"/>
    </source>
</evidence>
<dbReference type="CDD" id="cd02966">
    <property type="entry name" value="TlpA_like_family"/>
    <property type="match status" value="1"/>
</dbReference>
<dbReference type="Proteomes" id="UP000653730">
    <property type="component" value="Unassembled WGS sequence"/>
</dbReference>
<comment type="caution">
    <text evidence="3">The sequence shown here is derived from an EMBL/GenBank/DDBJ whole genome shotgun (WGS) entry which is preliminary data.</text>
</comment>
<accession>A0A926JQ60</accession>
<protein>
    <submittedName>
        <fullName evidence="3">TlpA family protein disulfide reductase</fullName>
    </submittedName>
</protein>
<keyword evidence="4" id="KW-1185">Reference proteome</keyword>
<dbReference type="AlphaFoldDB" id="A0A926JQ60"/>
<dbReference type="InterPro" id="IPR050553">
    <property type="entry name" value="Thioredoxin_ResA/DsbE_sf"/>
</dbReference>
<dbReference type="GO" id="GO:0016209">
    <property type="term" value="F:antioxidant activity"/>
    <property type="evidence" value="ECO:0007669"/>
    <property type="project" value="InterPro"/>
</dbReference>
<evidence type="ECO:0000313" key="3">
    <source>
        <dbReference type="EMBL" id="MBC9795284.1"/>
    </source>
</evidence>
<sequence length="186" mass="21222">MKISKQQMSNLALLLFAVLILFTPAGTTVKIWVNRLIAFSPSETPVEDRDNIGSYNWDLRSADGKIYDFNAARDKVVLVNFWATWCPPCLAEMPDMQRLYESYGNKVVFLFVTGEDMGEVKEFLGKKKWNLPVYTPMTRAPEKMYSSSIPATWILDKKGNMVVQKKGAADWDSDKVKALLDRLLQE</sequence>
<name>A0A926JQ60_9FLAO</name>
<dbReference type="PROSITE" id="PS00194">
    <property type="entry name" value="THIOREDOXIN_1"/>
    <property type="match status" value="1"/>
</dbReference>
<dbReference type="InterPro" id="IPR017937">
    <property type="entry name" value="Thioredoxin_CS"/>
</dbReference>
<dbReference type="InterPro" id="IPR000866">
    <property type="entry name" value="AhpC/TSA"/>
</dbReference>
<dbReference type="InterPro" id="IPR013766">
    <property type="entry name" value="Thioredoxin_domain"/>
</dbReference>
<proteinExistence type="predicted"/>
<evidence type="ECO:0000259" key="2">
    <source>
        <dbReference type="PROSITE" id="PS51352"/>
    </source>
</evidence>
<dbReference type="SUPFAM" id="SSF52833">
    <property type="entry name" value="Thioredoxin-like"/>
    <property type="match status" value="1"/>
</dbReference>
<organism evidence="3 4">
    <name type="scientific">Sinomicrobium weinanense</name>
    <dbReference type="NCBI Taxonomy" id="2842200"/>
    <lineage>
        <taxon>Bacteria</taxon>
        <taxon>Pseudomonadati</taxon>
        <taxon>Bacteroidota</taxon>
        <taxon>Flavobacteriia</taxon>
        <taxon>Flavobacteriales</taxon>
        <taxon>Flavobacteriaceae</taxon>
        <taxon>Sinomicrobium</taxon>
    </lineage>
</organism>
<feature type="domain" description="Thioredoxin" evidence="2">
    <location>
        <begin position="48"/>
        <end position="185"/>
    </location>
</feature>
<keyword evidence="1" id="KW-0676">Redox-active center</keyword>
<dbReference type="PANTHER" id="PTHR42852">
    <property type="entry name" value="THIOL:DISULFIDE INTERCHANGE PROTEIN DSBE"/>
    <property type="match status" value="1"/>
</dbReference>
<dbReference type="GO" id="GO:0016491">
    <property type="term" value="F:oxidoreductase activity"/>
    <property type="evidence" value="ECO:0007669"/>
    <property type="project" value="InterPro"/>
</dbReference>
<dbReference type="Pfam" id="PF00578">
    <property type="entry name" value="AhpC-TSA"/>
    <property type="match status" value="1"/>
</dbReference>
<dbReference type="EMBL" id="JACVDC010000008">
    <property type="protein sequence ID" value="MBC9795284.1"/>
    <property type="molecule type" value="Genomic_DNA"/>
</dbReference>
<dbReference type="InterPro" id="IPR036249">
    <property type="entry name" value="Thioredoxin-like_sf"/>
</dbReference>